<organism evidence="16 17">
    <name type="scientific">Actinia tenebrosa</name>
    <name type="common">Australian red waratah sea anemone</name>
    <dbReference type="NCBI Taxonomy" id="6105"/>
    <lineage>
        <taxon>Eukaryota</taxon>
        <taxon>Metazoa</taxon>
        <taxon>Cnidaria</taxon>
        <taxon>Anthozoa</taxon>
        <taxon>Hexacorallia</taxon>
        <taxon>Actiniaria</taxon>
        <taxon>Actiniidae</taxon>
        <taxon>Actinia</taxon>
    </lineage>
</organism>
<evidence type="ECO:0000256" key="4">
    <source>
        <dbReference type="ARBA" id="ARBA00022692"/>
    </source>
</evidence>
<name>A0A6P8HS75_ACTTE</name>
<feature type="compositionally biased region" description="Basic and acidic residues" evidence="12">
    <location>
        <begin position="560"/>
        <end position="573"/>
    </location>
</feature>
<dbReference type="Gene3D" id="1.10.287.70">
    <property type="match status" value="1"/>
</dbReference>
<dbReference type="InterPro" id="IPR005821">
    <property type="entry name" value="Ion_trans_dom"/>
</dbReference>
<dbReference type="PRINTS" id="PR01496">
    <property type="entry name" value="SHAKERCHANEL"/>
</dbReference>
<evidence type="ECO:0000256" key="8">
    <source>
        <dbReference type="ARBA" id="ARBA00022989"/>
    </source>
</evidence>
<dbReference type="GO" id="GO:0008076">
    <property type="term" value="C:voltage-gated potassium channel complex"/>
    <property type="evidence" value="ECO:0007669"/>
    <property type="project" value="InterPro"/>
</dbReference>
<dbReference type="FunFam" id="1.10.287.70:FF:000028">
    <property type="entry name" value="potassium voltage-gated channel subfamily D member 3"/>
    <property type="match status" value="1"/>
</dbReference>
<evidence type="ECO:0000256" key="10">
    <source>
        <dbReference type="ARBA" id="ARBA00023136"/>
    </source>
</evidence>
<feature type="domain" description="Ion transport" evidence="14">
    <location>
        <begin position="202"/>
        <end position="431"/>
    </location>
</feature>
<dbReference type="GO" id="GO:0051260">
    <property type="term" value="P:protein homooligomerization"/>
    <property type="evidence" value="ECO:0007669"/>
    <property type="project" value="InterPro"/>
</dbReference>
<dbReference type="Pfam" id="PF00520">
    <property type="entry name" value="Ion_trans"/>
    <property type="match status" value="1"/>
</dbReference>
<keyword evidence="16" id="KW-1185">Reference proteome</keyword>
<dbReference type="InterPro" id="IPR003131">
    <property type="entry name" value="T1-type_BTB"/>
</dbReference>
<comment type="subcellular location">
    <subcellularLocation>
        <location evidence="1">Membrane</location>
        <topology evidence="1">Multi-pass membrane protein</topology>
    </subcellularLocation>
</comment>
<feature type="transmembrane region" description="Helical" evidence="13">
    <location>
        <begin position="203"/>
        <end position="224"/>
    </location>
</feature>
<dbReference type="InterPro" id="IPR027359">
    <property type="entry name" value="Volt_channel_dom_sf"/>
</dbReference>
<evidence type="ECO:0000259" key="14">
    <source>
        <dbReference type="Pfam" id="PF00520"/>
    </source>
</evidence>
<keyword evidence="6" id="KW-0851">Voltage-gated channel</keyword>
<feature type="transmembrane region" description="Helical" evidence="13">
    <location>
        <begin position="340"/>
        <end position="361"/>
    </location>
</feature>
<feature type="transmembrane region" description="Helical" evidence="13">
    <location>
        <begin position="244"/>
        <end position="264"/>
    </location>
</feature>
<keyword evidence="5" id="KW-0631">Potassium channel</keyword>
<dbReference type="InParanoid" id="A0A6P8HS75"/>
<keyword evidence="8 13" id="KW-1133">Transmembrane helix</keyword>
<dbReference type="RefSeq" id="XP_031555510.1">
    <property type="nucleotide sequence ID" value="XM_031699650.1"/>
</dbReference>
<dbReference type="SUPFAM" id="SSF81324">
    <property type="entry name" value="Voltage-gated potassium channels"/>
    <property type="match status" value="1"/>
</dbReference>
<feature type="transmembrane region" description="Helical" evidence="13">
    <location>
        <begin position="373"/>
        <end position="390"/>
    </location>
</feature>
<feature type="transmembrane region" description="Helical" evidence="13">
    <location>
        <begin position="271"/>
        <end position="290"/>
    </location>
</feature>
<keyword evidence="10 13" id="KW-0472">Membrane</keyword>
<evidence type="ECO:0000256" key="9">
    <source>
        <dbReference type="ARBA" id="ARBA00023065"/>
    </source>
</evidence>
<dbReference type="KEGG" id="aten:116292352"/>
<dbReference type="AlphaFoldDB" id="A0A6P8HS75"/>
<feature type="region of interest" description="Disordered" evidence="12">
    <location>
        <begin position="456"/>
        <end position="637"/>
    </location>
</feature>
<evidence type="ECO:0000313" key="16">
    <source>
        <dbReference type="Proteomes" id="UP000515163"/>
    </source>
</evidence>
<dbReference type="CDD" id="cd18317">
    <property type="entry name" value="BTB_POZ_Kv"/>
    <property type="match status" value="1"/>
</dbReference>
<dbReference type="Proteomes" id="UP000515163">
    <property type="component" value="Unplaced"/>
</dbReference>
<dbReference type="GeneID" id="116292352"/>
<dbReference type="GO" id="GO:0005251">
    <property type="term" value="F:delayed rectifier potassium channel activity"/>
    <property type="evidence" value="ECO:0007669"/>
    <property type="project" value="TreeGrafter"/>
</dbReference>
<dbReference type="PRINTS" id="PR00169">
    <property type="entry name" value="KCHANNEL"/>
</dbReference>
<accession>A0A6P8HS75</accession>
<dbReference type="PANTHER" id="PTHR11537">
    <property type="entry name" value="VOLTAGE-GATED POTASSIUM CHANNEL"/>
    <property type="match status" value="1"/>
</dbReference>
<evidence type="ECO:0000256" key="2">
    <source>
        <dbReference type="ARBA" id="ARBA00022448"/>
    </source>
</evidence>
<keyword evidence="11" id="KW-0407">Ion channel</keyword>
<dbReference type="GO" id="GO:0001508">
    <property type="term" value="P:action potential"/>
    <property type="evidence" value="ECO:0007669"/>
    <property type="project" value="TreeGrafter"/>
</dbReference>
<evidence type="ECO:0000256" key="12">
    <source>
        <dbReference type="SAM" id="MobiDB-lite"/>
    </source>
</evidence>
<evidence type="ECO:0000256" key="6">
    <source>
        <dbReference type="ARBA" id="ARBA00022882"/>
    </source>
</evidence>
<dbReference type="SUPFAM" id="SSF54695">
    <property type="entry name" value="POZ domain"/>
    <property type="match status" value="1"/>
</dbReference>
<dbReference type="InterPro" id="IPR003972">
    <property type="entry name" value="K_chnl_volt-dep_Kv1"/>
</dbReference>
<evidence type="ECO:0000256" key="1">
    <source>
        <dbReference type="ARBA" id="ARBA00004141"/>
    </source>
</evidence>
<feature type="transmembrane region" description="Helical" evidence="13">
    <location>
        <begin position="402"/>
        <end position="423"/>
    </location>
</feature>
<evidence type="ECO:0000256" key="7">
    <source>
        <dbReference type="ARBA" id="ARBA00022958"/>
    </source>
</evidence>
<proteinExistence type="predicted"/>
<evidence type="ECO:0000256" key="3">
    <source>
        <dbReference type="ARBA" id="ARBA00022538"/>
    </source>
</evidence>
<keyword evidence="2" id="KW-0813">Transport</keyword>
<evidence type="ECO:0000256" key="13">
    <source>
        <dbReference type="SAM" id="Phobius"/>
    </source>
</evidence>
<feature type="compositionally biased region" description="Acidic residues" evidence="12">
    <location>
        <begin position="510"/>
        <end position="519"/>
    </location>
</feature>
<dbReference type="Gene3D" id="3.30.710.10">
    <property type="entry name" value="Potassium Channel Kv1.1, Chain A"/>
    <property type="match status" value="1"/>
</dbReference>
<keyword evidence="7" id="KW-0630">Potassium</keyword>
<keyword evidence="9" id="KW-0406">Ion transport</keyword>
<keyword evidence="3" id="KW-0633">Potassium transport</keyword>
<dbReference type="PRINTS" id="PR01491">
    <property type="entry name" value="KVCHANNEL"/>
</dbReference>
<gene>
    <name evidence="17" type="primary">LOC116292352</name>
</gene>
<dbReference type="Pfam" id="PF02214">
    <property type="entry name" value="BTB_2"/>
    <property type="match status" value="1"/>
</dbReference>
<evidence type="ECO:0000313" key="17">
    <source>
        <dbReference type="RefSeq" id="XP_031555510.1"/>
    </source>
</evidence>
<evidence type="ECO:0000256" key="5">
    <source>
        <dbReference type="ARBA" id="ARBA00022826"/>
    </source>
</evidence>
<feature type="compositionally biased region" description="Polar residues" evidence="12">
    <location>
        <begin position="536"/>
        <end position="555"/>
    </location>
</feature>
<dbReference type="InterPro" id="IPR003968">
    <property type="entry name" value="K_chnl_volt-dep_Kv"/>
</dbReference>
<evidence type="ECO:0000256" key="11">
    <source>
        <dbReference type="ARBA" id="ARBA00023303"/>
    </source>
</evidence>
<dbReference type="PANTHER" id="PTHR11537:SF113">
    <property type="entry name" value="POTASSIUM VOLTAGE-GATED CHANNEL PROTEIN SHAKER"/>
    <property type="match status" value="1"/>
</dbReference>
<evidence type="ECO:0000259" key="15">
    <source>
        <dbReference type="Pfam" id="PF02214"/>
    </source>
</evidence>
<dbReference type="OrthoDB" id="415460at2759"/>
<feature type="compositionally biased region" description="Basic and acidic residues" evidence="12">
    <location>
        <begin position="463"/>
        <end position="493"/>
    </location>
</feature>
<keyword evidence="4 13" id="KW-0812">Transmembrane</keyword>
<reference evidence="17" key="1">
    <citation type="submission" date="2025-08" db="UniProtKB">
        <authorList>
            <consortium name="RefSeq"/>
        </authorList>
    </citation>
    <scope>IDENTIFICATION</scope>
    <source>
        <tissue evidence="17">Tentacle</tissue>
    </source>
</reference>
<dbReference type="InterPro" id="IPR028325">
    <property type="entry name" value="VG_K_chnl"/>
</dbReference>
<dbReference type="Gene3D" id="1.20.120.350">
    <property type="entry name" value="Voltage-gated potassium channels. Chain C"/>
    <property type="match status" value="1"/>
</dbReference>
<protein>
    <submittedName>
        <fullName evidence="17">Potassium voltage-gated channel subfamily A member 7-like</fullName>
    </submittedName>
</protein>
<sequence length="637" mass="73428">MLHLYYGSPAIEALGGGRGFSPLAQRGRTASHGQHLNLFPNLVFKSSKKTKKFAEIRGSSLDLPLSEDNSLVRINVSGKIFDFSRAILEKYPDSLLAKRSRAGTYYDFDRKDYFFDRSRIAFDSIYHFYQTQGQVVFPKDFPEQLVMDEFHFFGLYDYMDPNEKQQFVQPSDIIKEEIVPKYDWQRKMWQLIDHPETNLASKIISIISLLVIALSIVILCVETLPSVRSRRKREGTGFYRSEIFVLESFCIIYFTIEIILRFIASPIKSKFWLKVLNIIDLLAILPYYIILGLENDYSNKSIVALRVFRLARAFRILKVSRYVSGMKVLGQTLREALSDLWMIAFLTVIGTLLFASCVFYFEQIWDPGTKFESIPLSFWWSIVTISTVGYGDMAPKTLAGKLVGSTCAMSGVLLIAPLLPIIYERWQRYYQLDQDGKRIRAGHKLLRDLQKKRCPPTTLEDAVESKKDNSEKQKKRERKASETKERKISETKERSKKPSVSSKSEKDGEAETEERSDDDPVWKHIKRASIKRRESSQNLLRSTSVDNQNPSSRGSLTRKKQVDGKSRKGKDIVANHSQSTAIKREHEKIPENKKDTEELQNTSDKPRGDPVFHICPSEDDVEREKRWDEPGPSNVKY</sequence>
<dbReference type="InterPro" id="IPR011333">
    <property type="entry name" value="SKP1/BTB/POZ_sf"/>
</dbReference>
<feature type="domain" description="Potassium channel tetramerisation-type BTB" evidence="15">
    <location>
        <begin position="72"/>
        <end position="157"/>
    </location>
</feature>
<feature type="compositionally biased region" description="Basic and acidic residues" evidence="12">
    <location>
        <begin position="582"/>
        <end position="597"/>
    </location>
</feature>